<keyword evidence="2" id="KW-0808">Transferase</keyword>
<dbReference type="InterPro" id="IPR007345">
    <property type="entry name" value="Polysacch_pyruvyl_Trfase"/>
</dbReference>
<evidence type="ECO:0000313" key="2">
    <source>
        <dbReference type="EMBL" id="RGT54782.1"/>
    </source>
</evidence>
<organism evidence="2 3">
    <name type="scientific">Bacteroides intestinalis</name>
    <dbReference type="NCBI Taxonomy" id="329854"/>
    <lineage>
        <taxon>Bacteria</taxon>
        <taxon>Pseudomonadati</taxon>
        <taxon>Bacteroidota</taxon>
        <taxon>Bacteroidia</taxon>
        <taxon>Bacteroidales</taxon>
        <taxon>Bacteroidaceae</taxon>
        <taxon>Bacteroides</taxon>
    </lineage>
</organism>
<dbReference type="Pfam" id="PF04230">
    <property type="entry name" value="PS_pyruv_trans"/>
    <property type="match status" value="1"/>
</dbReference>
<accession>A0AAQ0RSL0</accession>
<gene>
    <name evidence="2" type="ORF">DWX27_06860</name>
</gene>
<sequence>MKIGLLTFHDTTNFGSLLQTFGLYKKILDLGYDIEVVDYQCKSIMKREIPKHFSFLQSPRNLIKDILLGTTIRKKYGALSKFLQNNMKLSNRCDIDTIKQISSSFDKFVVGSDIVWGMDIIEGDLTYFLNFESESKKKTAFSSSIGNPWNAQEKETIKPFLKDFSYIAVREDESAIWVKELTGNRPDVVCDPTMLLTTDDWRKYTYKRIDCGKYILVYFDNKNGDCIRSAIKIANTKGLKVKNINYGLPVNGVQNVKPLSLEDFLSLINDAAEVITASYHGMLFSIYFNKQFIYFNRAHKSRMNTLARKLQVTECNGEGKDVLNMPQINYMKVNNAVEDYRSFSIECLKKLLEI</sequence>
<dbReference type="AlphaFoldDB" id="A0AAQ0RSL0"/>
<evidence type="ECO:0000313" key="3">
    <source>
        <dbReference type="Proteomes" id="UP000284772"/>
    </source>
</evidence>
<comment type="caution">
    <text evidence="2">The sequence shown here is derived from an EMBL/GenBank/DDBJ whole genome shotgun (WGS) entry which is preliminary data.</text>
</comment>
<reference evidence="2 3" key="1">
    <citation type="submission" date="2018-08" db="EMBL/GenBank/DDBJ databases">
        <title>A genome reference for cultivated species of the human gut microbiota.</title>
        <authorList>
            <person name="Zou Y."/>
            <person name="Xue W."/>
            <person name="Luo G."/>
        </authorList>
    </citation>
    <scope>NUCLEOTIDE SEQUENCE [LARGE SCALE GENOMIC DNA]</scope>
    <source>
        <strain evidence="2 3">AF19-10AC</strain>
    </source>
</reference>
<dbReference type="Proteomes" id="UP000284772">
    <property type="component" value="Unassembled WGS sequence"/>
</dbReference>
<dbReference type="GO" id="GO:0016740">
    <property type="term" value="F:transferase activity"/>
    <property type="evidence" value="ECO:0007669"/>
    <property type="project" value="UniProtKB-KW"/>
</dbReference>
<feature type="domain" description="Polysaccharide pyruvyl transferase" evidence="1">
    <location>
        <begin position="13"/>
        <end position="297"/>
    </location>
</feature>
<name>A0AAQ0RSL0_9BACE</name>
<dbReference type="RefSeq" id="WP_115501762.1">
    <property type="nucleotide sequence ID" value="NZ_BAABZC010000001.1"/>
</dbReference>
<evidence type="ECO:0000259" key="1">
    <source>
        <dbReference type="Pfam" id="PF04230"/>
    </source>
</evidence>
<protein>
    <submittedName>
        <fullName evidence="2">Polysaccharide pyruvyl transferase family protein</fullName>
    </submittedName>
</protein>
<dbReference type="EMBL" id="QRWT01000004">
    <property type="protein sequence ID" value="RGT54782.1"/>
    <property type="molecule type" value="Genomic_DNA"/>
</dbReference>
<proteinExistence type="predicted"/>